<name>A0A1T4XRN3_9BACL</name>
<reference evidence="4" key="1">
    <citation type="submission" date="2017-02" db="EMBL/GenBank/DDBJ databases">
        <authorList>
            <person name="Varghese N."/>
            <person name="Submissions S."/>
        </authorList>
    </citation>
    <scope>NUCLEOTIDE SEQUENCE [LARGE SCALE GENOMIC DNA]</scope>
    <source>
        <strain evidence="4">DSM 23966</strain>
    </source>
</reference>
<gene>
    <name evidence="3" type="ORF">SAMN04244570_1186</name>
</gene>
<dbReference type="Proteomes" id="UP000190042">
    <property type="component" value="Unassembled WGS sequence"/>
</dbReference>
<evidence type="ECO:0000313" key="4">
    <source>
        <dbReference type="Proteomes" id="UP000190042"/>
    </source>
</evidence>
<feature type="region of interest" description="Disordered" evidence="1">
    <location>
        <begin position="418"/>
        <end position="437"/>
    </location>
</feature>
<dbReference type="GO" id="GO:0004386">
    <property type="term" value="F:helicase activity"/>
    <property type="evidence" value="ECO:0007669"/>
    <property type="project" value="UniProtKB-KW"/>
</dbReference>
<keyword evidence="3" id="KW-0347">Helicase</keyword>
<dbReference type="AlphaFoldDB" id="A0A1T4XRN3"/>
<evidence type="ECO:0000259" key="2">
    <source>
        <dbReference type="Pfam" id="PF25888"/>
    </source>
</evidence>
<organism evidence="3 4">
    <name type="scientific">Sporosarcina newyorkensis</name>
    <dbReference type="NCBI Taxonomy" id="759851"/>
    <lineage>
        <taxon>Bacteria</taxon>
        <taxon>Bacillati</taxon>
        <taxon>Bacillota</taxon>
        <taxon>Bacilli</taxon>
        <taxon>Bacillales</taxon>
        <taxon>Caryophanaceae</taxon>
        <taxon>Sporosarcina</taxon>
    </lineage>
</organism>
<dbReference type="Pfam" id="PF25888">
    <property type="entry name" value="WHD_DnaB"/>
    <property type="match status" value="1"/>
</dbReference>
<keyword evidence="4" id="KW-1185">Reference proteome</keyword>
<keyword evidence="3" id="KW-0378">Hydrolase</keyword>
<dbReference type="EMBL" id="FUYJ01000001">
    <property type="protein sequence ID" value="SKA91735.1"/>
    <property type="molecule type" value="Genomic_DNA"/>
</dbReference>
<dbReference type="InterPro" id="IPR058660">
    <property type="entry name" value="WHD_DnaB"/>
</dbReference>
<evidence type="ECO:0000256" key="1">
    <source>
        <dbReference type="SAM" id="MobiDB-lite"/>
    </source>
</evidence>
<proteinExistence type="predicted"/>
<accession>A0A1T4XRN3</accession>
<protein>
    <submittedName>
        <fullName evidence="3">Replicative DNA helicase loader DnaB</fullName>
    </submittedName>
</protein>
<keyword evidence="3" id="KW-0547">Nucleotide-binding</keyword>
<evidence type="ECO:0000313" key="3">
    <source>
        <dbReference type="EMBL" id="SKA91735.1"/>
    </source>
</evidence>
<feature type="domain" description="Replicative helicase loading/DNA remodeling protein DnaB N-terminal winged helix" evidence="2">
    <location>
        <begin position="7"/>
        <end position="248"/>
    </location>
</feature>
<dbReference type="RefSeq" id="WP_078816868.1">
    <property type="nucleotide sequence ID" value="NZ_FUYJ01000001.1"/>
</dbReference>
<keyword evidence="3" id="KW-0067">ATP-binding</keyword>
<sequence length="453" mass="53104">MLYTELQPVDSFQVKLAHPFSFYDRQMITLFYQPLIGSEAVSLFLTLWTDAENMEAQEHTHYYLMNILSFPLQRIFEARISLEAIGLLRTYKKTDEMENRSFLYELLPPLDAPSFFHDPLLSTFLFSKIGEQPYRQLRSRFLQESINEEMYQDISRTFLDVFQPARGDQAMELTYGLEFQGKTVAPGIPFYMSDFNFELFYSGLSEQMIPKSSLRSISQEMIAKLSFLYTLTPLDMQKVVMIAMDENHQVTEERARKAAAEFYKMNRSKVPPRLKKAFALPVNDEPMPEDLSREEELVYYLENISTIDMLRQITDKEPLSVDINLAEELILTHEFPIGVVNALFQYIMLRNDMKITKGFAERIASHWASKKVEDVKTALELARKEHDKYMKWLKEGKQPNTGTRKPIREEKVPEWFAKRTNKSKKAETPSDFNVEEERRKLMKELGIQETEVK</sequence>